<dbReference type="GO" id="GO:0000287">
    <property type="term" value="F:magnesium ion binding"/>
    <property type="evidence" value="ECO:0007669"/>
    <property type="project" value="UniProtKB-ARBA"/>
</dbReference>
<dbReference type="Proteomes" id="UP000217177">
    <property type="component" value="Chromosome"/>
</dbReference>
<dbReference type="EMBL" id="CP016774">
    <property type="protein sequence ID" value="ASY17834.1"/>
    <property type="molecule type" value="Genomic_DNA"/>
</dbReference>
<name>A0AAC9YWP6_9ACTN</name>
<keyword evidence="2" id="KW-0560">Oxidoreductase</keyword>
<dbReference type="PANTHER" id="PTHR11516">
    <property type="entry name" value="PYRUVATE DEHYDROGENASE E1 COMPONENT, ALPHA SUBUNIT BACTERIAL AND ORGANELLAR"/>
    <property type="match status" value="1"/>
</dbReference>
<dbReference type="SUPFAM" id="SSF52518">
    <property type="entry name" value="Thiamin diphosphate-binding fold (THDP-binding)"/>
    <property type="match status" value="1"/>
</dbReference>
<dbReference type="Pfam" id="PF00676">
    <property type="entry name" value="E1_dh"/>
    <property type="match status" value="1"/>
</dbReference>
<dbReference type="AlphaFoldDB" id="A0AAC9YWP6"/>
<dbReference type="CDD" id="cd02000">
    <property type="entry name" value="TPP_E1_PDC_ADC_BCADC"/>
    <property type="match status" value="1"/>
</dbReference>
<evidence type="ECO:0000259" key="4">
    <source>
        <dbReference type="Pfam" id="PF00676"/>
    </source>
</evidence>
<organism evidence="6 8">
    <name type="scientific">Candidatus Planktophila versatilis</name>
    <dbReference type="NCBI Taxonomy" id="1884905"/>
    <lineage>
        <taxon>Bacteria</taxon>
        <taxon>Bacillati</taxon>
        <taxon>Actinomycetota</taxon>
        <taxon>Actinomycetes</taxon>
        <taxon>Candidatus Nanopelagicales</taxon>
        <taxon>Candidatus Nanopelagicaceae</taxon>
        <taxon>Candidatus Planktophila</taxon>
    </lineage>
</organism>
<evidence type="ECO:0000313" key="6">
    <source>
        <dbReference type="EMBL" id="ASY23161.1"/>
    </source>
</evidence>
<reference evidence="7 8" key="1">
    <citation type="submission" date="2016-07" db="EMBL/GenBank/DDBJ databases">
        <title>High microdiversification within the ubiquitous acI lineage of Actinobacteria.</title>
        <authorList>
            <person name="Neuenschwander S.M."/>
            <person name="Salcher M."/>
            <person name="Ghai R."/>
            <person name="Pernthaler J."/>
        </authorList>
    </citation>
    <scope>NUCLEOTIDE SEQUENCE [LARGE SCALE GENOMIC DNA]</scope>
    <source>
        <strain evidence="5">MMS-IA-79</strain>
        <strain evidence="6">MMS-IIB-76</strain>
    </source>
</reference>
<feature type="domain" description="Dehydrogenase E1 component" evidence="4">
    <location>
        <begin position="21"/>
        <end position="316"/>
    </location>
</feature>
<protein>
    <submittedName>
        <fullName evidence="6">Pyruvate dehydrogenase E1 component alpha subunit</fullName>
    </submittedName>
</protein>
<comment type="cofactor">
    <cofactor evidence="1">
        <name>thiamine diphosphate</name>
        <dbReference type="ChEBI" id="CHEBI:58937"/>
    </cofactor>
</comment>
<accession>A0AAC9YWP6</accession>
<dbReference type="InterPro" id="IPR050642">
    <property type="entry name" value="PDH_E1_Alpha_Subunit"/>
</dbReference>
<keyword evidence="3" id="KW-0786">Thiamine pyrophosphate</keyword>
<evidence type="ECO:0000256" key="2">
    <source>
        <dbReference type="ARBA" id="ARBA00023002"/>
    </source>
</evidence>
<proteinExistence type="predicted"/>
<gene>
    <name evidence="5" type="ORF">A1sIA79_06520</name>
    <name evidence="6" type="ORF">A1sIIB76_06480</name>
</gene>
<dbReference type="GO" id="GO:0004739">
    <property type="term" value="F:pyruvate dehydrogenase (acetyl-transferring) activity"/>
    <property type="evidence" value="ECO:0007669"/>
    <property type="project" value="TreeGrafter"/>
</dbReference>
<evidence type="ECO:0000256" key="3">
    <source>
        <dbReference type="ARBA" id="ARBA00023052"/>
    </source>
</evidence>
<dbReference type="InterPro" id="IPR001017">
    <property type="entry name" value="DH_E1"/>
</dbReference>
<dbReference type="RefSeq" id="WP_095675386.1">
    <property type="nucleotide sequence ID" value="NZ_CP016774.1"/>
</dbReference>
<dbReference type="Gene3D" id="3.40.50.970">
    <property type="match status" value="1"/>
</dbReference>
<keyword evidence="6" id="KW-0670">Pyruvate</keyword>
<sequence length="331" mass="35616">MSAELKRRSALAGNKVAQYERMIEIRTLEEQINALFASGEIRGTTHLCIGQEALAVGMASVLRPTDIVSATYRGHGIALALGLSPESVLGEIMGKTVGCCGGVGGSMHLSNMELGLLPTSAIIGGGMPVAAGAALSFQTRGTDDVAVAVFGDGATNIGAFHETLNLAAIWNLPIVFICDNNVYGEYSRIDITTPLEDLHLRGESYRMPHYAIDGMDIAAVQEGIQKAVDHARSGKGPTFIEAKTYRFSGHSRADLALYRPEGELEKWQARDPIKLTEEKLVKEKLIDAAQINKIKEETLKVIEGVVEVCKSAPNPTLASMFQNIYTDKKGK</sequence>
<dbReference type="Proteomes" id="UP000217194">
    <property type="component" value="Chromosome"/>
</dbReference>
<dbReference type="GO" id="GO:0006086">
    <property type="term" value="P:pyruvate decarboxylation to acetyl-CoA"/>
    <property type="evidence" value="ECO:0007669"/>
    <property type="project" value="TreeGrafter"/>
</dbReference>
<dbReference type="EMBL" id="CP016778">
    <property type="protein sequence ID" value="ASY23161.1"/>
    <property type="molecule type" value="Genomic_DNA"/>
</dbReference>
<dbReference type="InterPro" id="IPR029061">
    <property type="entry name" value="THDP-binding"/>
</dbReference>
<dbReference type="KEGG" id="pvs:A1sIA79_06520"/>
<evidence type="ECO:0000256" key="1">
    <source>
        <dbReference type="ARBA" id="ARBA00001964"/>
    </source>
</evidence>
<evidence type="ECO:0000313" key="5">
    <source>
        <dbReference type="EMBL" id="ASY17834.1"/>
    </source>
</evidence>
<keyword evidence="7" id="KW-1185">Reference proteome</keyword>
<evidence type="ECO:0000313" key="7">
    <source>
        <dbReference type="Proteomes" id="UP000217177"/>
    </source>
</evidence>
<dbReference type="PANTHER" id="PTHR11516:SF60">
    <property type="entry name" value="PYRUVATE DEHYDROGENASE E1 COMPONENT SUBUNIT ALPHA"/>
    <property type="match status" value="1"/>
</dbReference>
<evidence type="ECO:0000313" key="8">
    <source>
        <dbReference type="Proteomes" id="UP000217194"/>
    </source>
</evidence>